<dbReference type="OrthoDB" id="6544at10239"/>
<dbReference type="GeneID" id="16194291"/>
<evidence type="ECO:0000313" key="3">
    <source>
        <dbReference type="Proteomes" id="UP000203112"/>
    </source>
</evidence>
<reference evidence="2 3" key="1">
    <citation type="submission" date="2012-12" db="EMBL/GenBank/DDBJ databases">
        <authorList>
            <person name="Sencilo A."/>
            <person name="Jacobs-Sera D."/>
            <person name="Russell D.A."/>
            <person name="Ko C."/>
            <person name="Atanasova N."/>
            <person name="Osterlund E."/>
            <person name="Oksanen H.M."/>
            <person name="Bamford D.H."/>
            <person name="Hatfull G.F."/>
            <person name="Roine E."/>
            <person name="Hendrix R.W."/>
        </authorList>
    </citation>
    <scope>NUCLEOTIDE SEQUENCE [LARGE SCALE GENOMIC DNA]</scope>
</reference>
<feature type="region of interest" description="Disordered" evidence="1">
    <location>
        <begin position="92"/>
        <end position="111"/>
    </location>
</feature>
<name>R4TKM6_9CAUD</name>
<evidence type="ECO:0000313" key="2">
    <source>
        <dbReference type="EMBL" id="AGM11227.1"/>
    </source>
</evidence>
<proteinExistence type="predicted"/>
<gene>
    <name evidence="2" type="primary">62</name>
    <name evidence="2" type="ORF">HHTV2_62</name>
</gene>
<sequence>MPTADAFEWPQGQPLFEVMWRAVTESLAGNGVVNNGDLEVTATANALEIQVAAGSYFSIATTYTLGAAETHTLSAGDGSNDRWDTVWFDTGTGASGVTEGTPAADPEPPDVTGDQQPLAFVYVAQNASDVVDADILNWRAKFSNEAEDVQYDDGTGVYGVNNVNDALDELQEAAQITAYPLDLNVDTDMDVDGTDLTDGATVVWDASASEVPQAQLGGPAASLSAYPLAPGTDLNVNAYPFAIGDLASPFSLPSITDMDAAGNDLVDGGTTIWDTSAGWVPRGSVDDEKVTTTYSTTPNTTSGEEVAIVDTATIGSASTLTLASADANAGNQILVVDGTGTAASNPITVDTEGSETIDGASSTTIDDNYGSALFTSDGTNWFIAGGTAAGSDPTAIVDGAESGNVPASDQGILVVDSLSPGDTIRIQKAVLTTASVEAIPSGVDLKLVTFDNAGSFTNQSALITGDGATVYDRVTGSPLASYENTGTAAESVGVIVDNTTTTAHEVMADVRGDII</sequence>
<dbReference type="Proteomes" id="UP000203112">
    <property type="component" value="Segment"/>
</dbReference>
<dbReference type="KEGG" id="vg:16194291"/>
<evidence type="ECO:0000256" key="1">
    <source>
        <dbReference type="SAM" id="MobiDB-lite"/>
    </source>
</evidence>
<protein>
    <submittedName>
        <fullName evidence="2">Uncharacterized protein</fullName>
    </submittedName>
</protein>
<dbReference type="RefSeq" id="YP_008060371.1">
    <property type="nucleotide sequence ID" value="NC_021340.1"/>
</dbReference>
<dbReference type="EMBL" id="KC292024">
    <property type="protein sequence ID" value="AGM11227.1"/>
    <property type="molecule type" value="Genomic_DNA"/>
</dbReference>
<organism evidence="2 3">
    <name type="scientific">Haloarcula hispanica tailed virus 2</name>
    <dbReference type="NCBI Taxonomy" id="1273751"/>
    <lineage>
        <taxon>Viruses</taxon>
        <taxon>Duplodnaviria</taxon>
        <taxon>Heunggongvirae</taxon>
        <taxon>Uroviricota</taxon>
        <taxon>Caudoviricetes</taxon>
        <taxon>Saparoviridae</taxon>
        <taxon>Halohivirus</taxon>
        <taxon>Halohivirus suolae</taxon>
        <taxon>Halohivirus HHTV2</taxon>
    </lineage>
</organism>
<keyword evidence="3" id="KW-1185">Reference proteome</keyword>
<accession>R4TKM6</accession>